<dbReference type="SUPFAM" id="SSF47203">
    <property type="entry name" value="Acyl-CoA dehydrogenase C-terminal domain-like"/>
    <property type="match status" value="2"/>
</dbReference>
<dbReference type="InterPro" id="IPR006091">
    <property type="entry name" value="Acyl-CoA_Oxase/DH_mid-dom"/>
</dbReference>
<proteinExistence type="inferred from homology"/>
<dbReference type="Pfam" id="PF01756">
    <property type="entry name" value="ACOX"/>
    <property type="match status" value="1"/>
</dbReference>
<dbReference type="Pfam" id="PF22924">
    <property type="entry name" value="ACOX_C_alpha1"/>
    <property type="match status" value="1"/>
</dbReference>
<keyword evidence="3" id="KW-0285">Flavoprotein</keyword>
<evidence type="ECO:0000259" key="9">
    <source>
        <dbReference type="Pfam" id="PF22924"/>
    </source>
</evidence>
<evidence type="ECO:0000256" key="4">
    <source>
        <dbReference type="ARBA" id="ARBA00022827"/>
    </source>
</evidence>
<dbReference type="InterPro" id="IPR055060">
    <property type="entry name" value="ACOX_C_alpha1"/>
</dbReference>
<organism evidence="10 11">
    <name type="scientific">Flavobacterium ichthyis</name>
    <dbReference type="NCBI Taxonomy" id="2698827"/>
    <lineage>
        <taxon>Bacteria</taxon>
        <taxon>Pseudomonadati</taxon>
        <taxon>Bacteroidota</taxon>
        <taxon>Flavobacteriia</taxon>
        <taxon>Flavobacteriales</taxon>
        <taxon>Flavobacteriaceae</taxon>
        <taxon>Flavobacterium</taxon>
    </lineage>
</organism>
<dbReference type="InterPro" id="IPR037069">
    <property type="entry name" value="AcylCoA_DH/ox_N_sf"/>
</dbReference>
<dbReference type="Gene3D" id="1.20.140.10">
    <property type="entry name" value="Butyryl-CoA Dehydrogenase, subunit A, domain 3"/>
    <property type="match status" value="2"/>
</dbReference>
<dbReference type="InterPro" id="IPR036250">
    <property type="entry name" value="AcylCo_DH-like_C"/>
</dbReference>
<dbReference type="InterPro" id="IPR046373">
    <property type="entry name" value="Acyl-CoA_Oxase/DH_mid-dom_sf"/>
</dbReference>
<dbReference type="InterPro" id="IPR009100">
    <property type="entry name" value="AcylCoA_DH/oxidase_NM_dom_sf"/>
</dbReference>
<comment type="similarity">
    <text evidence="2">Belongs to the acyl-CoA oxidase family.</text>
</comment>
<evidence type="ECO:0000313" key="11">
    <source>
        <dbReference type="Proteomes" id="UP000798602"/>
    </source>
</evidence>
<evidence type="ECO:0000256" key="2">
    <source>
        <dbReference type="ARBA" id="ARBA00006288"/>
    </source>
</evidence>
<feature type="domain" description="Acyl-CoA oxidase C-alpha1" evidence="9">
    <location>
        <begin position="417"/>
        <end position="566"/>
    </location>
</feature>
<reference evidence="11" key="1">
    <citation type="submission" date="2020-01" db="EMBL/GenBank/DDBJ databases">
        <title>Sphingomonas sp. strain CSW-10.</title>
        <authorList>
            <person name="Chen W.-M."/>
        </authorList>
    </citation>
    <scope>NUCLEOTIDE SEQUENCE [LARGE SCALE GENOMIC DNA]</scope>
    <source>
        <strain evidence="11">NST-5</strain>
    </source>
</reference>
<evidence type="ECO:0000256" key="3">
    <source>
        <dbReference type="ARBA" id="ARBA00022630"/>
    </source>
</evidence>
<evidence type="ECO:0000259" key="8">
    <source>
        <dbReference type="Pfam" id="PF02771"/>
    </source>
</evidence>
<keyword evidence="4" id="KW-0274">FAD</keyword>
<dbReference type="InterPro" id="IPR013786">
    <property type="entry name" value="AcylCoA_DH/ox_N"/>
</dbReference>
<dbReference type="Pfam" id="PF02770">
    <property type="entry name" value="Acyl-CoA_dh_M"/>
    <property type="match status" value="1"/>
</dbReference>
<dbReference type="PANTHER" id="PTHR10909">
    <property type="entry name" value="ELECTRON TRANSPORT OXIDOREDUCTASE"/>
    <property type="match status" value="1"/>
</dbReference>
<dbReference type="PIRSF" id="PIRSF000168">
    <property type="entry name" value="Acyl-CoA_oxidase"/>
    <property type="match status" value="1"/>
</dbReference>
<evidence type="ECO:0000256" key="5">
    <source>
        <dbReference type="ARBA" id="ARBA00023002"/>
    </source>
</evidence>
<keyword evidence="5" id="KW-0560">Oxidoreductase</keyword>
<name>A0ABW9ZBZ9_9FLAO</name>
<feature type="domain" description="Acyl-CoA oxidase/dehydrogenase middle" evidence="7">
    <location>
        <begin position="272"/>
        <end position="381"/>
    </location>
</feature>
<evidence type="ECO:0000259" key="7">
    <source>
        <dbReference type="Pfam" id="PF02770"/>
    </source>
</evidence>
<dbReference type="SUPFAM" id="SSF56645">
    <property type="entry name" value="Acyl-CoA dehydrogenase NM domain-like"/>
    <property type="match status" value="1"/>
</dbReference>
<dbReference type="Proteomes" id="UP000798602">
    <property type="component" value="Unassembled WGS sequence"/>
</dbReference>
<evidence type="ECO:0000313" key="10">
    <source>
        <dbReference type="EMBL" id="NBL64303.1"/>
    </source>
</evidence>
<dbReference type="EMBL" id="JAABLM010000003">
    <property type="protein sequence ID" value="NBL64303.1"/>
    <property type="molecule type" value="Genomic_DNA"/>
</dbReference>
<accession>A0ABW9ZBZ9</accession>
<feature type="domain" description="Acyl-CoA oxidase C-terminal" evidence="6">
    <location>
        <begin position="618"/>
        <end position="757"/>
    </location>
</feature>
<gene>
    <name evidence="10" type="ORF">GV828_03695</name>
</gene>
<evidence type="ECO:0000259" key="6">
    <source>
        <dbReference type="Pfam" id="PF01756"/>
    </source>
</evidence>
<sequence length="762" mass="86404">MKNSLAKALLPILYISWRDDVMTQDQSEIIATTIQSEDWLSPEEKSEISSLIDIENPPSRADLQSWRDMILPAVNASDEKETLTDVAIKLVLIEQNNIKDDTLKKLYFSLQNIEKKLGIISNEAVFAFKENHGTITSEYATEPSFEIEKLTEILEGNQRETIHLVKKILCRPSFKYEESTDIEVYREKVLKWCKILAKEGLGSTAYPKEYGGKDNIESYFAIMETLSYHDLSLVIKFGVQFGLWGMSIHSLGTEKHYKKYLKKVGNLSLPGCFAMTETNHGSNVKALETTAIYNHINKTFTINTPHQFARKEYIGNAARDGQMATVFAKLIIDGKDYGVNTFIVPIRDFKGNIVEGVTIEDCGKKMGLNGVDNGIIYFKNVVIPKENMLDKFASIDKNGKFTSPISSDNRRFFTMLGTLVGGRIGIPRSANAAAQSALTIAIKYGDQRRQFGPQNGTEVPILNYRIHQRRLMPYLANVYACHFALQYVTQRFLHRNETEMQEIEALAAGMKAYTTWNTRDTIQECREACGGKGYLSENRFDALKNDTEVYTTFEGDNTVLMNLVAKNRLSEFSKQFGEMDTFGMFNYVMDQAKTSITYKNPLATRNTDEKHILDSNFHLHAFEYREKEILASAGKRIKKLLDSGMDSFDAFNIVQHHLIHVAQAYLENIILKQFHAAVEKIDDVNLKNVLGKLCKLFALHTIEKNASWFLEQGYMEGVKTKAVRKAVNQLCWEIRQNAVPLVEAFAIPDQLLSAPIAIAKKN</sequence>
<dbReference type="Gene3D" id="2.40.110.10">
    <property type="entry name" value="Butyryl-CoA Dehydrogenase, subunit A, domain 2"/>
    <property type="match status" value="1"/>
</dbReference>
<feature type="domain" description="Acyl-CoA dehydrogenase/oxidase N-terminal" evidence="8">
    <location>
        <begin position="192"/>
        <end position="264"/>
    </location>
</feature>
<keyword evidence="11" id="KW-1185">Reference proteome</keyword>
<dbReference type="InterPro" id="IPR012258">
    <property type="entry name" value="Acyl-CoA_oxidase"/>
</dbReference>
<dbReference type="Gene3D" id="1.10.540.10">
    <property type="entry name" value="Acyl-CoA dehydrogenase/oxidase, N-terminal domain"/>
    <property type="match status" value="1"/>
</dbReference>
<evidence type="ECO:0000256" key="1">
    <source>
        <dbReference type="ARBA" id="ARBA00001974"/>
    </source>
</evidence>
<dbReference type="InterPro" id="IPR002655">
    <property type="entry name" value="Acyl-CoA_oxidase_C"/>
</dbReference>
<protein>
    <submittedName>
        <fullName evidence="10">Acyl-CoA oxidase</fullName>
    </submittedName>
</protein>
<comment type="cofactor">
    <cofactor evidence="1">
        <name>FAD</name>
        <dbReference type="ChEBI" id="CHEBI:57692"/>
    </cofactor>
</comment>
<comment type="caution">
    <text evidence="10">The sequence shown here is derived from an EMBL/GenBank/DDBJ whole genome shotgun (WGS) entry which is preliminary data.</text>
</comment>
<dbReference type="Pfam" id="PF02771">
    <property type="entry name" value="Acyl-CoA_dh_N"/>
    <property type="match status" value="1"/>
</dbReference>
<dbReference type="PANTHER" id="PTHR10909:SF378">
    <property type="entry name" value="ACYL-COENZYME A OXIDASE"/>
    <property type="match status" value="1"/>
</dbReference>
<dbReference type="RefSeq" id="WP_166536128.1">
    <property type="nucleotide sequence ID" value="NZ_JAABLM010000003.1"/>
</dbReference>